<keyword evidence="3" id="KW-1185">Reference proteome</keyword>
<dbReference type="AlphaFoldDB" id="A0A1X7KVC0"/>
<feature type="compositionally biased region" description="Acidic residues" evidence="1">
    <location>
        <begin position="55"/>
        <end position="69"/>
    </location>
</feature>
<reference evidence="3" key="1">
    <citation type="submission" date="2017-04" db="EMBL/GenBank/DDBJ databases">
        <authorList>
            <person name="Varghese N."/>
            <person name="Submissions S."/>
        </authorList>
    </citation>
    <scope>NUCLEOTIDE SEQUENCE [LARGE SCALE GENOMIC DNA]</scope>
    <source>
        <strain evidence="3">USBA 82</strain>
    </source>
</reference>
<feature type="region of interest" description="Disordered" evidence="1">
    <location>
        <begin position="50"/>
        <end position="77"/>
    </location>
</feature>
<dbReference type="Proteomes" id="UP000193355">
    <property type="component" value="Unassembled WGS sequence"/>
</dbReference>
<dbReference type="STRING" id="561720.SAMN06275492_13714"/>
<sequence>MRQSLGQKTGGKTKVSIEAKSNFAAYVASPSLVEELDDDQSDFHDELEELRAQEEEQEVDADLNDEYDDERYGVDDNPDVDPLHISESLDSYCRPVWLWVGGRLIWCHHGRGGDPYKEGFGEGLRRLVEWSTSHVWNYFSWMERPESSPSPKDASGIFPMWWIGKNQAQGWNRMAIMAPGSDAPLMTVASFFGSYKGGGLPEIASWLWFRERWLKRWCDERNTDEKGFLELFEGRKKPVFWKEGGKGDIDGKGMYDDHRKMLKVSLMNFVRKGLGEAGFSLDPKADLFTLFKCGKAKDPLKDFSGNVFGNWKKRLEVEVYGEEKKSS</sequence>
<gene>
    <name evidence="2" type="ORF">SAMN06275492_13714</name>
</gene>
<protein>
    <submittedName>
        <fullName evidence="2">Uncharacterized protein</fullName>
    </submittedName>
</protein>
<name>A0A1X7KVC0_9BACT</name>
<accession>A0A1X7KVC0</accession>
<dbReference type="EMBL" id="FXBB01000037">
    <property type="protein sequence ID" value="SMG45221.1"/>
    <property type="molecule type" value="Genomic_DNA"/>
</dbReference>
<proteinExistence type="predicted"/>
<dbReference type="RefSeq" id="WP_085545407.1">
    <property type="nucleotide sequence ID" value="NZ_FXBB01000037.1"/>
</dbReference>
<evidence type="ECO:0000256" key="1">
    <source>
        <dbReference type="SAM" id="MobiDB-lite"/>
    </source>
</evidence>
<dbReference type="OrthoDB" id="9826570at2"/>
<evidence type="ECO:0000313" key="3">
    <source>
        <dbReference type="Proteomes" id="UP000193355"/>
    </source>
</evidence>
<organism evidence="2 3">
    <name type="scientific">Dethiosulfovibrio salsuginis</name>
    <dbReference type="NCBI Taxonomy" id="561720"/>
    <lineage>
        <taxon>Bacteria</taxon>
        <taxon>Thermotogati</taxon>
        <taxon>Synergistota</taxon>
        <taxon>Synergistia</taxon>
        <taxon>Synergistales</taxon>
        <taxon>Dethiosulfovibrionaceae</taxon>
        <taxon>Dethiosulfovibrio</taxon>
    </lineage>
</organism>
<evidence type="ECO:0000313" key="2">
    <source>
        <dbReference type="EMBL" id="SMG45221.1"/>
    </source>
</evidence>